<dbReference type="CDD" id="cd03235">
    <property type="entry name" value="ABC_Metallic_Cations"/>
    <property type="match status" value="1"/>
</dbReference>
<evidence type="ECO:0000313" key="8">
    <source>
        <dbReference type="Proteomes" id="UP000029733"/>
    </source>
</evidence>
<dbReference type="InterPro" id="IPR003439">
    <property type="entry name" value="ABC_transporter-like_ATP-bd"/>
</dbReference>
<dbReference type="PANTHER" id="PTHR42734">
    <property type="entry name" value="METAL TRANSPORT SYSTEM ATP-BINDING PROTEIN TM_0124-RELATED"/>
    <property type="match status" value="1"/>
</dbReference>
<dbReference type="Gene3D" id="3.40.50.300">
    <property type="entry name" value="P-loop containing nucleotide triphosphate hydrolases"/>
    <property type="match status" value="1"/>
</dbReference>
<dbReference type="Pfam" id="PF00005">
    <property type="entry name" value="ABC_tran"/>
    <property type="match status" value="1"/>
</dbReference>
<dbReference type="SUPFAM" id="SSF52540">
    <property type="entry name" value="P-loop containing nucleoside triphosphate hydrolases"/>
    <property type="match status" value="1"/>
</dbReference>
<dbReference type="OrthoDB" id="9806726at2"/>
<dbReference type="GO" id="GO:0016887">
    <property type="term" value="F:ATP hydrolysis activity"/>
    <property type="evidence" value="ECO:0007669"/>
    <property type="project" value="InterPro"/>
</dbReference>
<evidence type="ECO:0000256" key="5">
    <source>
        <dbReference type="SAM" id="MobiDB-lite"/>
    </source>
</evidence>
<dbReference type="InterPro" id="IPR003593">
    <property type="entry name" value="AAA+_ATPase"/>
</dbReference>
<organism evidence="7 8">
    <name type="scientific">Helicobacter jaachi</name>
    <dbReference type="NCBI Taxonomy" id="1677920"/>
    <lineage>
        <taxon>Bacteria</taxon>
        <taxon>Pseudomonadati</taxon>
        <taxon>Campylobacterota</taxon>
        <taxon>Epsilonproteobacteria</taxon>
        <taxon>Campylobacterales</taxon>
        <taxon>Helicobacteraceae</taxon>
        <taxon>Helicobacter</taxon>
    </lineage>
</organism>
<name>A0A4U8TCT5_9HELI</name>
<dbReference type="AlphaFoldDB" id="A0A4U8TCT5"/>
<dbReference type="InterPro" id="IPR017871">
    <property type="entry name" value="ABC_transporter-like_CS"/>
</dbReference>
<feature type="domain" description="ABC transporter" evidence="6">
    <location>
        <begin position="5"/>
        <end position="232"/>
    </location>
</feature>
<feature type="region of interest" description="Disordered" evidence="5">
    <location>
        <begin position="245"/>
        <end position="271"/>
    </location>
</feature>
<dbReference type="GO" id="GO:0005524">
    <property type="term" value="F:ATP binding"/>
    <property type="evidence" value="ECO:0007669"/>
    <property type="project" value="UniProtKB-KW"/>
</dbReference>
<dbReference type="PANTHER" id="PTHR42734:SF17">
    <property type="entry name" value="METAL TRANSPORT SYSTEM ATP-BINDING PROTEIN TM_0124-RELATED"/>
    <property type="match status" value="1"/>
</dbReference>
<evidence type="ECO:0000256" key="3">
    <source>
        <dbReference type="ARBA" id="ARBA00022741"/>
    </source>
</evidence>
<dbReference type="InterPro" id="IPR027417">
    <property type="entry name" value="P-loop_NTPase"/>
</dbReference>
<dbReference type="EMBL" id="JRPR02000001">
    <property type="protein sequence ID" value="TLD97790.1"/>
    <property type="molecule type" value="Genomic_DNA"/>
</dbReference>
<accession>A0A4U8TCT5</accession>
<evidence type="ECO:0000256" key="4">
    <source>
        <dbReference type="ARBA" id="ARBA00022840"/>
    </source>
</evidence>
<sequence>MNMLLEVKHLSFAYERTNVLENVSFRLKEGDFWAIIGPNGGGKTTFIKLILGLLKAQSGSIHFAPDMNVRHIGYVPQITNYNMDFPICVRDVVALGMLKPRFCGFSPKKYSKNIEQIFHKLNITHLATKPLSALSGGERQKVFIARALVDKPRLLILDEPTANVDVKAQEDIYRLLSRLNESMSIMVISHDITLTLGYAKEVFYINKYALTHHIPKLNLDLNQHICEVDILNFFAAQSRTQFTTESTESSALTPHAASHTESSAPKGIENE</sequence>
<comment type="caution">
    <text evidence="7">The sequence shown here is derived from an EMBL/GenBank/DDBJ whole genome shotgun (WGS) entry which is preliminary data.</text>
</comment>
<evidence type="ECO:0000256" key="1">
    <source>
        <dbReference type="ARBA" id="ARBA00005417"/>
    </source>
</evidence>
<protein>
    <submittedName>
        <fullName evidence="7">ABC transporter ATP-binding protein</fullName>
    </submittedName>
</protein>
<dbReference type="PROSITE" id="PS00211">
    <property type="entry name" value="ABC_TRANSPORTER_1"/>
    <property type="match status" value="1"/>
</dbReference>
<keyword evidence="8" id="KW-1185">Reference proteome</keyword>
<proteinExistence type="inferred from homology"/>
<dbReference type="SMART" id="SM00382">
    <property type="entry name" value="AAA"/>
    <property type="match status" value="1"/>
</dbReference>
<evidence type="ECO:0000313" key="7">
    <source>
        <dbReference type="EMBL" id="TLD97790.1"/>
    </source>
</evidence>
<gene>
    <name evidence="7" type="ORF">LS71_003405</name>
</gene>
<dbReference type="PROSITE" id="PS50893">
    <property type="entry name" value="ABC_TRANSPORTER_2"/>
    <property type="match status" value="1"/>
</dbReference>
<keyword evidence="2" id="KW-0813">Transport</keyword>
<dbReference type="InterPro" id="IPR050153">
    <property type="entry name" value="Metal_Ion_Import_ABC"/>
</dbReference>
<dbReference type="Proteomes" id="UP000029733">
    <property type="component" value="Unassembled WGS sequence"/>
</dbReference>
<keyword evidence="4 7" id="KW-0067">ATP-binding</keyword>
<keyword evidence="3" id="KW-0547">Nucleotide-binding</keyword>
<comment type="similarity">
    <text evidence="1">Belongs to the ABC transporter superfamily.</text>
</comment>
<evidence type="ECO:0000259" key="6">
    <source>
        <dbReference type="PROSITE" id="PS50893"/>
    </source>
</evidence>
<reference evidence="7 8" key="1">
    <citation type="journal article" date="2014" name="Genome Announc.">
        <title>Draft genome sequences of eight enterohepatic helicobacter species isolated from both laboratory and wild rodents.</title>
        <authorList>
            <person name="Sheh A."/>
            <person name="Shen Z."/>
            <person name="Fox J.G."/>
        </authorList>
    </citation>
    <scope>NUCLEOTIDE SEQUENCE [LARGE SCALE GENOMIC DNA]</scope>
    <source>
        <strain evidence="7 8">MIT 09-6949</strain>
    </source>
</reference>
<evidence type="ECO:0000256" key="2">
    <source>
        <dbReference type="ARBA" id="ARBA00022448"/>
    </source>
</evidence>